<gene>
    <name evidence="8" type="ORF">C7M84_010259</name>
</gene>
<dbReference type="SMART" id="SM00261">
    <property type="entry name" value="FU"/>
    <property type="match status" value="11"/>
</dbReference>
<feature type="disulfide bond" evidence="4">
    <location>
        <begin position="733"/>
        <end position="742"/>
    </location>
</feature>
<dbReference type="PANTHER" id="PTHR24044">
    <property type="entry name" value="NOTCH LIGAND FAMILY MEMBER"/>
    <property type="match status" value="1"/>
</dbReference>
<feature type="disulfide bond" evidence="4">
    <location>
        <begin position="1261"/>
        <end position="1271"/>
    </location>
</feature>
<evidence type="ECO:0000256" key="2">
    <source>
        <dbReference type="ARBA" id="ARBA00022737"/>
    </source>
</evidence>
<feature type="disulfide bond" evidence="4">
    <location>
        <begin position="1079"/>
        <end position="1089"/>
    </location>
</feature>
<dbReference type="InterPro" id="IPR013032">
    <property type="entry name" value="EGF-like_CS"/>
</dbReference>
<accession>A0A423T4J2</accession>
<dbReference type="PROSITE" id="PS00022">
    <property type="entry name" value="EGF_1"/>
    <property type="match status" value="13"/>
</dbReference>
<evidence type="ECO:0000256" key="4">
    <source>
        <dbReference type="PROSITE-ProRule" id="PRU00076"/>
    </source>
</evidence>
<feature type="domain" description="Sushi" evidence="7">
    <location>
        <begin position="1018"/>
        <end position="1077"/>
    </location>
</feature>
<feature type="domain" description="EGF-like" evidence="6">
    <location>
        <begin position="712"/>
        <end position="743"/>
    </location>
</feature>
<feature type="disulfide bond" evidence="4">
    <location>
        <begin position="806"/>
        <end position="816"/>
    </location>
</feature>
<protein>
    <submittedName>
        <fullName evidence="8">Putative fibrillin-1</fullName>
    </submittedName>
</protein>
<evidence type="ECO:0000259" key="6">
    <source>
        <dbReference type="PROSITE" id="PS50026"/>
    </source>
</evidence>
<feature type="disulfide bond" evidence="4">
    <location>
        <begin position="1097"/>
        <end position="1106"/>
    </location>
</feature>
<dbReference type="SMART" id="SM00032">
    <property type="entry name" value="CCP"/>
    <property type="match status" value="14"/>
</dbReference>
<evidence type="ECO:0000256" key="5">
    <source>
        <dbReference type="PROSITE-ProRule" id="PRU00302"/>
    </source>
</evidence>
<feature type="domain" description="EGF-like" evidence="6">
    <location>
        <begin position="155"/>
        <end position="187"/>
    </location>
</feature>
<dbReference type="Gene3D" id="2.10.25.10">
    <property type="entry name" value="Laminin"/>
    <property type="match status" value="13"/>
</dbReference>
<dbReference type="SMART" id="SM00181">
    <property type="entry name" value="EGF"/>
    <property type="match status" value="13"/>
</dbReference>
<feature type="disulfide bond" evidence="4">
    <location>
        <begin position="715"/>
        <end position="725"/>
    </location>
</feature>
<feature type="domain" description="Sushi" evidence="7">
    <location>
        <begin position="745"/>
        <end position="804"/>
    </location>
</feature>
<feature type="domain" description="Sushi" evidence="7">
    <location>
        <begin position="563"/>
        <end position="622"/>
    </location>
</feature>
<feature type="disulfide bond" evidence="4">
    <location>
        <begin position="551"/>
        <end position="560"/>
    </location>
</feature>
<feature type="disulfide bond" evidence="4">
    <location>
        <begin position="46"/>
        <end position="55"/>
    </location>
</feature>
<dbReference type="Proteomes" id="UP000283509">
    <property type="component" value="Unassembled WGS sequence"/>
</dbReference>
<sequence>MEAKCQAGEWTVPPEDLQGDTIACIPTCKNGCQNGGTCIHPSQCQCSPGYRGKNCEMRWCPEPSFPDAQASFTRTDDDELQVECHQGYVLPPGRAAGGAALCRDGAWDLPDDFRCQRTGLGVAEAGSAPWEAEGREQPAFATRAGTPTSMTQPFPGSDCGSGCENGGTCIAPRQCQCSPGYRGTNCEVRECPEPSFPDAQASFTRTDDDELRVECHQGYVLPPGTAPGGVAPCRDGAWDLPDDFRCQPSCGRPGCQNGGRCVAPNQCQCEDQFTGEHCQLRRCEEPQVTAISANLTVNETHLTAECEAGYAFPHGGTVATLHCQDGEWHSEELVVADNSTLECTPQETPCYYPSKTFSNTIMEGDLFSHSLRCPRGFRMKDGREGVALVCLEAEWTVRGEGPMADLDLNCYRKADTESVFPSPPAAGQCTRPSRAPTPSSIMAAANFFILILLCAIWMSAAGSTYKECAADQAGKVNNGRIECTFSGCRLACNSGYKLQGKRKIYLTCNQKTGQFMHNGQPWRQSAPDCVPNCRDGCQNGGTCIAPRQCQCSPGYRGTNCEVRECPEPSFPDAQASFTRTDDDELRVECHQGYVLPPGTAPGGVAPCRDGVWDLPDDFRCQPTCINGCQNGGTCIAPSQCQCSPGYRGTNCEVRECPEPSFPDAQASFTRTDDDELRVECHQGYVLPPGTAPGGVAPCRDGAWDLPGDFRCQPNCRDGCQNGGTCIAPSQCQCSPGYRGTNCEVRECPEPSFPDAQASFTRTDDDELRVECHQGYVLPPGTAPGGVAPCRDGAWDLPDDFRCQPNCRDGCQNGGTCIAPSQCQCSPGYRGTNCEVRECPEPSFPDAQASFTRTDDDELRVECHQGYVLPPGTAPGGVAPCRDGAWDLPGDFRCQPNCVNGCQNGGTCIAPSQCQCSPGYRGTNCEVRECPEPSFPDAQASFTRTDDDELRVECHQGYVLPPGTAPGGVAPCRDGAWDLPGDFRCQPNCINECQNGGTCIAPSQCQCSPGYRGTNCEVRKCPEPSFPDAQASFTRTDDDELRVECHQGYVLPPGTAPGGVVLCRDGAWDLRDDFRCQANCVNGCQNGGTCIAPSQCQCSPGYRGTNCEVRKCPEPSFPDAQASFTRTDDDELRVECHQGYVLPPGTAPGGVVLCRDGAWDLRDDFRCQVNCVNGCQNGGTCIAPSQCQCSPGYRGTNCEVRECPEPSFPDAQASFTRTDDDELRVECHQGYVLPPGTAPGGVAPCRDGVWDLPGDFRCQVNCVNGCQNGGTCIAPSQCQCSPGYRGTNCEVRECPEPSFPDAQASFTRTDDDELRVECHQGYVLPPGTAPGGVAPCRDGAWDLPDDFRCQPSCGRPGCQNGGRCVAPNQCQCEDQFTGEHCQLRRCEEPQVTAISANLTVNETHLTAECEAGYAFPHGGTVATLYCQDGEWHSEELVVADNSTLECTPQETPCYYPSKTFSNTIMEGDLFSHSLRCPRGFRMKDGREGVALVCLEAEWTVRGEGLMVDLDLNCYPV</sequence>
<feature type="disulfide bond" evidence="4">
    <location>
        <begin position="1279"/>
        <end position="1288"/>
    </location>
</feature>
<feature type="domain" description="EGF-like" evidence="6">
    <location>
        <begin position="803"/>
        <end position="834"/>
    </location>
</feature>
<dbReference type="InterPro" id="IPR050906">
    <property type="entry name" value="Notch_signaling"/>
</dbReference>
<feature type="domain" description="EGF-like" evidence="6">
    <location>
        <begin position="530"/>
        <end position="561"/>
    </location>
</feature>
<feature type="disulfide bond" evidence="4">
    <location>
        <begin position="269"/>
        <end position="278"/>
    </location>
</feature>
<organism evidence="8 9">
    <name type="scientific">Penaeus vannamei</name>
    <name type="common">Whiteleg shrimp</name>
    <name type="synonym">Litopenaeus vannamei</name>
    <dbReference type="NCBI Taxonomy" id="6689"/>
    <lineage>
        <taxon>Eukaryota</taxon>
        <taxon>Metazoa</taxon>
        <taxon>Ecdysozoa</taxon>
        <taxon>Arthropoda</taxon>
        <taxon>Crustacea</taxon>
        <taxon>Multicrustacea</taxon>
        <taxon>Malacostraca</taxon>
        <taxon>Eumalacostraca</taxon>
        <taxon>Eucarida</taxon>
        <taxon>Decapoda</taxon>
        <taxon>Dendrobranchiata</taxon>
        <taxon>Penaeoidea</taxon>
        <taxon>Penaeidae</taxon>
        <taxon>Penaeus</taxon>
    </lineage>
</organism>
<feature type="disulfide bond" evidence="4">
    <location>
        <begin position="915"/>
        <end position="924"/>
    </location>
</feature>
<feature type="disulfide bond" evidence="4">
    <location>
        <begin position="1006"/>
        <end position="1015"/>
    </location>
</feature>
<feature type="disulfide bond" evidence="4">
    <location>
        <begin position="159"/>
        <end position="169"/>
    </location>
</feature>
<feature type="disulfide bond" evidence="4">
    <location>
        <begin position="897"/>
        <end position="907"/>
    </location>
</feature>
<evidence type="ECO:0000256" key="3">
    <source>
        <dbReference type="ARBA" id="ARBA00023157"/>
    </source>
</evidence>
<feature type="domain" description="EGF-like" evidence="6">
    <location>
        <begin position="1349"/>
        <end position="1381"/>
    </location>
</feature>
<comment type="caution">
    <text evidence="8">The sequence shown here is derived from an EMBL/GenBank/DDBJ whole genome shotgun (WGS) entry which is preliminary data.</text>
</comment>
<comment type="caution">
    <text evidence="4">Lacks conserved residue(s) required for the propagation of feature annotation.</text>
</comment>
<reference evidence="8 9" key="1">
    <citation type="submission" date="2018-04" db="EMBL/GenBank/DDBJ databases">
        <authorList>
            <person name="Zhang X."/>
            <person name="Yuan J."/>
            <person name="Li F."/>
            <person name="Xiang J."/>
        </authorList>
    </citation>
    <scope>NUCLEOTIDE SEQUENCE [LARGE SCALE GENOMIC DNA]</scope>
    <source>
        <tissue evidence="8">Muscle</tissue>
    </source>
</reference>
<dbReference type="EMBL" id="QCYY01002300">
    <property type="protein sequence ID" value="ROT71420.1"/>
    <property type="molecule type" value="Genomic_DNA"/>
</dbReference>
<feature type="disulfide bond" evidence="4">
    <location>
        <begin position="1170"/>
        <end position="1180"/>
    </location>
</feature>
<feature type="disulfide bond" evidence="4">
    <location>
        <begin position="177"/>
        <end position="186"/>
    </location>
</feature>
<feature type="disulfide bond" evidence="4">
    <location>
        <begin position="624"/>
        <end position="634"/>
    </location>
</feature>
<feature type="disulfide bond" evidence="4">
    <location>
        <begin position="28"/>
        <end position="38"/>
    </location>
</feature>
<feature type="disulfide bond" evidence="4">
    <location>
        <begin position="533"/>
        <end position="543"/>
    </location>
</feature>
<dbReference type="PROSITE" id="PS50026">
    <property type="entry name" value="EGF_3"/>
    <property type="match status" value="13"/>
</dbReference>
<feature type="domain" description="EGF-like" evidence="6">
    <location>
        <begin position="1258"/>
        <end position="1289"/>
    </location>
</feature>
<proteinExistence type="predicted"/>
<feature type="disulfide bond" evidence="4">
    <location>
        <begin position="988"/>
        <end position="998"/>
    </location>
</feature>
<reference evidence="8 9" key="2">
    <citation type="submission" date="2019-01" db="EMBL/GenBank/DDBJ databases">
        <title>The decoding of complex shrimp genome reveals the adaptation for benthos swimmer, frequently molting mechanism and breeding impact on genome.</title>
        <authorList>
            <person name="Sun Y."/>
            <person name="Gao Y."/>
            <person name="Yu Y."/>
        </authorList>
    </citation>
    <scope>NUCLEOTIDE SEQUENCE [LARGE SCALE GENOMIC DNA]</scope>
    <source>
        <tissue evidence="8">Muscle</tissue>
    </source>
</reference>
<feature type="domain" description="EGF-like" evidence="6">
    <location>
        <begin position="985"/>
        <end position="1016"/>
    </location>
</feature>
<feature type="domain" description="EGF-like" evidence="6">
    <location>
        <begin position="894"/>
        <end position="925"/>
    </location>
</feature>
<dbReference type="PROSITE" id="PS01186">
    <property type="entry name" value="EGF_2"/>
    <property type="match status" value="11"/>
</dbReference>
<feature type="domain" description="EGF-like" evidence="6">
    <location>
        <begin position="621"/>
        <end position="652"/>
    </location>
</feature>
<dbReference type="Pfam" id="PF12661">
    <property type="entry name" value="hEGF"/>
    <property type="match status" value="11"/>
</dbReference>
<feature type="domain" description="EGF-like" evidence="6">
    <location>
        <begin position="1076"/>
        <end position="1107"/>
    </location>
</feature>
<evidence type="ECO:0000313" key="8">
    <source>
        <dbReference type="EMBL" id="ROT71420.1"/>
    </source>
</evidence>
<keyword evidence="2" id="KW-0677">Repeat</keyword>
<feature type="domain" description="Sushi" evidence="7">
    <location>
        <begin position="58"/>
        <end position="117"/>
    </location>
</feature>
<feature type="domain" description="Sushi" evidence="7">
    <location>
        <begin position="654"/>
        <end position="713"/>
    </location>
</feature>
<feature type="disulfide bond" evidence="4">
    <location>
        <begin position="1371"/>
        <end position="1380"/>
    </location>
</feature>
<feature type="domain" description="EGF-like" evidence="6">
    <location>
        <begin position="247"/>
        <end position="279"/>
    </location>
</feature>
<dbReference type="InterPro" id="IPR006212">
    <property type="entry name" value="Furin_repeat"/>
</dbReference>
<dbReference type="InterPro" id="IPR000436">
    <property type="entry name" value="Sushi_SCR_CCP_dom"/>
</dbReference>
<evidence type="ECO:0000259" key="7">
    <source>
        <dbReference type="PROSITE" id="PS50923"/>
    </source>
</evidence>
<keyword evidence="1 4" id="KW-0245">EGF-like domain</keyword>
<feature type="domain" description="EGF-like" evidence="6">
    <location>
        <begin position="1167"/>
        <end position="1198"/>
    </location>
</feature>
<feature type="disulfide bond" evidence="4">
    <location>
        <begin position="1188"/>
        <end position="1197"/>
    </location>
</feature>
<evidence type="ECO:0000256" key="1">
    <source>
        <dbReference type="ARBA" id="ARBA00022536"/>
    </source>
</evidence>
<dbReference type="OrthoDB" id="6362829at2759"/>
<feature type="domain" description="Sushi" evidence="7">
    <location>
        <begin position="1291"/>
        <end position="1350"/>
    </location>
</feature>
<feature type="domain" description="Sushi" evidence="7">
    <location>
        <begin position="189"/>
        <end position="248"/>
    </location>
</feature>
<feature type="disulfide bond" evidence="4">
    <location>
        <begin position="642"/>
        <end position="651"/>
    </location>
</feature>
<feature type="domain" description="Sushi" evidence="7">
    <location>
        <begin position="1200"/>
        <end position="1259"/>
    </location>
</feature>
<feature type="domain" description="Sushi" evidence="7">
    <location>
        <begin position="1109"/>
        <end position="1168"/>
    </location>
</feature>
<dbReference type="SUPFAM" id="SSF57196">
    <property type="entry name" value="EGF/Laminin"/>
    <property type="match status" value="8"/>
</dbReference>
<keyword evidence="9" id="KW-1185">Reference proteome</keyword>
<feature type="domain" description="EGF-like" evidence="6">
    <location>
        <begin position="25"/>
        <end position="56"/>
    </location>
</feature>
<keyword evidence="5" id="KW-0768">Sushi</keyword>
<dbReference type="InterPro" id="IPR000742">
    <property type="entry name" value="EGF"/>
</dbReference>
<feature type="disulfide bond" evidence="4">
    <location>
        <begin position="824"/>
        <end position="833"/>
    </location>
</feature>
<name>A0A423T4J2_PENVA</name>
<evidence type="ECO:0000313" key="9">
    <source>
        <dbReference type="Proteomes" id="UP000283509"/>
    </source>
</evidence>
<feature type="domain" description="Sushi" evidence="7">
    <location>
        <begin position="836"/>
        <end position="895"/>
    </location>
</feature>
<feature type="domain" description="Sushi" evidence="7">
    <location>
        <begin position="927"/>
        <end position="986"/>
    </location>
</feature>
<dbReference type="PROSITE" id="PS50923">
    <property type="entry name" value="SUSHI"/>
    <property type="match status" value="11"/>
</dbReference>
<keyword evidence="3 4" id="KW-1015">Disulfide bond</keyword>